<sequence length="137" mass="15325">MSPDELNKLMSDCAKDAIVTASDEFNIVLDKTPESIALVDDVLLSFVDKYHDLALEDEAVFTICNIFGAYIGEILKAQLDGEWIYDQSNPQAPTVFLKVGDNTYAFAGICYERLVNDSQVSVFAYYEKALANHKFTH</sequence>
<name>A0ABX5CN83_9ALTE</name>
<evidence type="ECO:0000313" key="1">
    <source>
        <dbReference type="EMBL" id="PRO69023.1"/>
    </source>
</evidence>
<evidence type="ECO:0008006" key="3">
    <source>
        <dbReference type="Google" id="ProtNLM"/>
    </source>
</evidence>
<organism evidence="1 2">
    <name type="scientific">Alteromonas gracilis</name>
    <dbReference type="NCBI Taxonomy" id="1479524"/>
    <lineage>
        <taxon>Bacteria</taxon>
        <taxon>Pseudomonadati</taxon>
        <taxon>Pseudomonadota</taxon>
        <taxon>Gammaproteobacteria</taxon>
        <taxon>Alteromonadales</taxon>
        <taxon>Alteromonadaceae</taxon>
        <taxon>Alteromonas/Salinimonas group</taxon>
        <taxon>Alteromonas</taxon>
    </lineage>
</organism>
<accession>A0ABX5CN83</accession>
<dbReference type="RefSeq" id="WP_105931474.1">
    <property type="nucleotide sequence ID" value="NZ_PVNO01000025.1"/>
</dbReference>
<protein>
    <recommendedName>
        <fullName evidence="3">DUF3806 domain-containing protein</fullName>
    </recommendedName>
</protein>
<evidence type="ECO:0000313" key="2">
    <source>
        <dbReference type="Proteomes" id="UP000239539"/>
    </source>
</evidence>
<reference evidence="2" key="1">
    <citation type="journal article" date="2020" name="Int. J. Syst. Evol. Microbiol.">
        <title>Alteromonas alba sp. nov., a marine bacterium isolated from the seawater of the West Pacific Ocean.</title>
        <authorList>
            <person name="Sun C."/>
            <person name="Wu Y.-H."/>
            <person name="Xamxidin M."/>
            <person name="Cheng H."/>
            <person name="Xu X.-W."/>
        </authorList>
    </citation>
    <scope>NUCLEOTIDE SEQUENCE [LARGE SCALE GENOMIC DNA]</scope>
    <source>
        <strain evidence="2">9a2</strain>
    </source>
</reference>
<gene>
    <name evidence="1" type="ORF">C6Y39_10735</name>
</gene>
<proteinExistence type="predicted"/>
<comment type="caution">
    <text evidence="1">The sequence shown here is derived from an EMBL/GenBank/DDBJ whole genome shotgun (WGS) entry which is preliminary data.</text>
</comment>
<keyword evidence="2" id="KW-1185">Reference proteome</keyword>
<dbReference type="EMBL" id="PVNO01000025">
    <property type="protein sequence ID" value="PRO69023.1"/>
    <property type="molecule type" value="Genomic_DNA"/>
</dbReference>
<dbReference type="Proteomes" id="UP000239539">
    <property type="component" value="Unassembled WGS sequence"/>
</dbReference>